<name>A0A4P9WKK1_9FUNG</name>
<dbReference type="AlphaFoldDB" id="A0A4P9WKK1"/>
<feature type="compositionally biased region" description="Polar residues" evidence="1">
    <location>
        <begin position="259"/>
        <end position="286"/>
    </location>
</feature>
<sequence>MNSKTPPHPPGQSSTNQHPDSKAPAACIPAIADKARCPRSPRGSPQHTTPKGPPPLLPAKAALLTVSRPARRPLVLPPYPEVQELRTQVPLLPPPPPTSSYPDGQTHPEGQIRGSFSQKTRSAQAIMMSLRKDYPSQGGPLPSVHTPPLPYTPNGRSTPPNLPRTQHEARVTLQSESFTRYQQYPRSVPLVGDSQSHSVPLIGDPQATYHEAPDKQLPLSGTPPPEPPCHRTLLTSSPSVIVPAATVTRRPSAEPALATGSTPAANPTPLPASSSFPTHCSTTQAHPTQRQPQDDTPPQRQPAAPRSHHPTVIPEPHPRNQRPAPAQPPTGTTHHTPTNQSTIPSRKQPTTQSIHDTRSPPRNQTTTKQRHPPAQQAPPTPSPAPTPTPEDEPHLTSRAATSTHCRRPPPKPISTPPHVAEPTPHPVQQRPPPPPFSHFLRSAFTTTPPPAKDAHDDENHRRTQPASGSLPPRHREENASDDARPKRNDHLHQRPPAAQPEHRPTTADASSNTTLACPSPPTIRYYTNTPHPKPAARSTHQQHQAPPTLYPSKRRSAVPFQK</sequence>
<accession>A0A4P9WKK1</accession>
<feature type="compositionally biased region" description="Basic and acidic residues" evidence="1">
    <location>
        <begin position="452"/>
        <end position="461"/>
    </location>
</feature>
<feature type="compositionally biased region" description="Pro residues" evidence="1">
    <location>
        <begin position="375"/>
        <end position="388"/>
    </location>
</feature>
<feature type="compositionally biased region" description="Polar residues" evidence="1">
    <location>
        <begin position="114"/>
        <end position="123"/>
    </location>
</feature>
<feature type="region of interest" description="Disordered" evidence="1">
    <location>
        <begin position="188"/>
        <end position="562"/>
    </location>
</feature>
<feature type="compositionally biased region" description="Pro residues" evidence="1">
    <location>
        <begin position="1"/>
        <end position="10"/>
    </location>
</feature>
<proteinExistence type="predicted"/>
<reference evidence="3" key="1">
    <citation type="journal article" date="2018" name="Nat. Microbiol.">
        <title>Leveraging single-cell genomics to expand the fungal tree of life.</title>
        <authorList>
            <person name="Ahrendt S.R."/>
            <person name="Quandt C.A."/>
            <person name="Ciobanu D."/>
            <person name="Clum A."/>
            <person name="Salamov A."/>
            <person name="Andreopoulos B."/>
            <person name="Cheng J.F."/>
            <person name="Woyke T."/>
            <person name="Pelin A."/>
            <person name="Henrissat B."/>
            <person name="Reynolds N.K."/>
            <person name="Benny G.L."/>
            <person name="Smith M.E."/>
            <person name="James T.Y."/>
            <person name="Grigoriev I.V."/>
        </authorList>
    </citation>
    <scope>NUCLEOTIDE SEQUENCE [LARGE SCALE GENOMIC DNA]</scope>
</reference>
<feature type="compositionally biased region" description="Low complexity" evidence="1">
    <location>
        <begin position="287"/>
        <end position="305"/>
    </location>
</feature>
<feature type="compositionally biased region" description="Basic and acidic residues" evidence="1">
    <location>
        <begin position="473"/>
        <end position="492"/>
    </location>
</feature>
<keyword evidence="3" id="KW-1185">Reference proteome</keyword>
<feature type="region of interest" description="Disordered" evidence="1">
    <location>
        <begin position="1"/>
        <end position="169"/>
    </location>
</feature>
<feature type="compositionally biased region" description="Pro residues" evidence="1">
    <location>
        <begin position="423"/>
        <end position="436"/>
    </location>
</feature>
<evidence type="ECO:0000313" key="2">
    <source>
        <dbReference type="EMBL" id="RKO93511.1"/>
    </source>
</evidence>
<evidence type="ECO:0000313" key="3">
    <source>
        <dbReference type="Proteomes" id="UP000269721"/>
    </source>
</evidence>
<dbReference type="Proteomes" id="UP000269721">
    <property type="component" value="Unassembled WGS sequence"/>
</dbReference>
<evidence type="ECO:0000256" key="1">
    <source>
        <dbReference type="SAM" id="MobiDB-lite"/>
    </source>
</evidence>
<organism evidence="2 3">
    <name type="scientific">Blyttiomyces helicus</name>
    <dbReference type="NCBI Taxonomy" id="388810"/>
    <lineage>
        <taxon>Eukaryota</taxon>
        <taxon>Fungi</taxon>
        <taxon>Fungi incertae sedis</taxon>
        <taxon>Chytridiomycota</taxon>
        <taxon>Chytridiomycota incertae sedis</taxon>
        <taxon>Chytridiomycetes</taxon>
        <taxon>Chytridiomycetes incertae sedis</taxon>
        <taxon>Blyttiomyces</taxon>
    </lineage>
</organism>
<feature type="compositionally biased region" description="Polar residues" evidence="1">
    <location>
        <begin position="339"/>
        <end position="367"/>
    </location>
</feature>
<feature type="compositionally biased region" description="Polar residues" evidence="1">
    <location>
        <begin position="507"/>
        <end position="516"/>
    </location>
</feature>
<feature type="compositionally biased region" description="Low complexity" evidence="1">
    <location>
        <begin position="321"/>
        <end position="338"/>
    </location>
</feature>
<dbReference type="EMBL" id="KZ994214">
    <property type="protein sequence ID" value="RKO93511.1"/>
    <property type="molecule type" value="Genomic_DNA"/>
</dbReference>
<gene>
    <name evidence="2" type="ORF">BDK51DRAFT_50071</name>
</gene>
<protein>
    <submittedName>
        <fullName evidence="2">Uncharacterized protein</fullName>
    </submittedName>
</protein>